<dbReference type="GO" id="GO:0005778">
    <property type="term" value="C:peroxisomal membrane"/>
    <property type="evidence" value="ECO:0007669"/>
    <property type="project" value="TreeGrafter"/>
</dbReference>
<keyword evidence="13" id="KW-1185">Reference proteome</keyword>
<dbReference type="SUPFAM" id="SSF52540">
    <property type="entry name" value="P-loop containing nucleoside triphosphate hydrolases"/>
    <property type="match status" value="2"/>
</dbReference>
<protein>
    <recommendedName>
        <fullName evidence="8">Peroxisomal ATPase PEX6</fullName>
    </recommendedName>
    <alternativeName>
        <fullName evidence="9">Peroxin-6</fullName>
    </alternativeName>
</protein>
<evidence type="ECO:0000256" key="5">
    <source>
        <dbReference type="ARBA" id="ARBA00022801"/>
    </source>
</evidence>
<accession>A0A0C9X7C4</accession>
<dbReference type="InterPro" id="IPR027417">
    <property type="entry name" value="P-loop_NTPase"/>
</dbReference>
<dbReference type="Pfam" id="PF23315">
    <property type="entry name" value="PEX6_4th"/>
    <property type="match status" value="1"/>
</dbReference>
<dbReference type="GO" id="GO:0005829">
    <property type="term" value="C:cytosol"/>
    <property type="evidence" value="ECO:0007669"/>
    <property type="project" value="TreeGrafter"/>
</dbReference>
<dbReference type="InterPro" id="IPR003593">
    <property type="entry name" value="AAA+_ATPase"/>
</dbReference>
<dbReference type="STRING" id="1095629.A0A0C9X7C4"/>
<dbReference type="PANTHER" id="PTHR23077">
    <property type="entry name" value="AAA-FAMILY ATPASE"/>
    <property type="match status" value="1"/>
</dbReference>
<evidence type="ECO:0000256" key="1">
    <source>
        <dbReference type="ARBA" id="ARBA00004370"/>
    </source>
</evidence>
<proteinExistence type="inferred from homology"/>
<evidence type="ECO:0000256" key="8">
    <source>
        <dbReference type="ARBA" id="ARBA00034811"/>
    </source>
</evidence>
<dbReference type="Pfam" id="PF00004">
    <property type="entry name" value="AAA"/>
    <property type="match status" value="2"/>
</dbReference>
<evidence type="ECO:0000313" key="12">
    <source>
        <dbReference type="EMBL" id="KIK08110.1"/>
    </source>
</evidence>
<dbReference type="PROSITE" id="PS00674">
    <property type="entry name" value="AAA"/>
    <property type="match status" value="1"/>
</dbReference>
<keyword evidence="5" id="KW-0378">Hydrolase</keyword>
<gene>
    <name evidence="12" type="ORF">K443DRAFT_1654</name>
</gene>
<evidence type="ECO:0000256" key="10">
    <source>
        <dbReference type="ARBA" id="ARBA00048778"/>
    </source>
</evidence>
<evidence type="ECO:0000256" key="9">
    <source>
        <dbReference type="ARBA" id="ARBA00034920"/>
    </source>
</evidence>
<dbReference type="InterPro" id="IPR003959">
    <property type="entry name" value="ATPase_AAA_core"/>
</dbReference>
<dbReference type="HOGENOM" id="CLU_000688_0_0_1"/>
<evidence type="ECO:0000256" key="6">
    <source>
        <dbReference type="ARBA" id="ARBA00022840"/>
    </source>
</evidence>
<sequence length="1139" mass="125255">MSLLFNRPAPVHCTFTVKPEQRAQAGALGHVDEETVFLGSKLWTKFASNDVTRACISIAPIRPYPTNPSLLSSVSCWAILSQTVNEDALAIPPAWLTTYSHIFSRDALENSANREFLSVLSVRPVPLKEVIVTALSQEAYLAASRRDTVLESWFSDARPILRYGDVHSFGSTVNEHLAPATLDNVQYRLTMLQPVLQGYAERNTTKLIVTLLEPVNQQPSEFLKTTCGDSDGIEIDESFLANSFLRPSFITSLKGLDGRSPQDIHHIFQVGWLSERHSFKPVSSATGLLEDNCTVYLRTADLARIGILNGDWAVAGAHSSRLRLVRVMANDILVTSIGRMAISPVLLHNMYPDSDAIFEPPTTIHLLPSPFGPYQPPIPTARTLTVARVASPLSINRAYQGLFLSSLKGYFEVTQRLIKRGDVIGVPIDTDLSRSARKIDSGDHQIETDHDYPGSVLRPNEVVYFVVTNVEYDVMGKDLSSQPEDMYLGSTLGELGCWVDTAATRVVQTGLEHMRIPDIGGYLDWDQTNPRAIFSALLKQSSFLLRPSAPFGKIFSLSSAALARSAIDYDLQLSLLLKGARGIGKFTTASWVAQRLGMHLFEIDCYDILGESKAETEGFLRTRFDQAKACTPCIVVLRRLEALSQTTQALEPNKESAVLTILREGIDGVRKSWAVTGYPAIVLGTTCEPASVPLGILACFKHEINFEASPDWYTKTVRKLTYHSKAPNERERLEILRCLLQNSSLAPDVSLVNLATQTAALVPADLTDLVTRAKSGSIERIMRAIECEEDHLDLAEISLTAGDFETALGKARESYSESIGAPKIPNVSWDDIGGLAHVKSDILDTIQLPFDHPELFSDGLKKRSGILLYGPPGTGKTLIAKAVATSCSLNFFSVKGPELLNMYIGESEANVRRVFQRARDAKPCVIFFDELDSVAPKRGNQGDSGGVMDRIVSQLLAELDGMSGSKAGADVFVIGATNRPDLLDPALLRPGRFDRLLYLGVSESHQAQVNILEALTRNFRLDRDVDLCRIAEQCPFNYTGADFYALCSDAMLNAMSRKADFLESKIADINKLPESLGQHPYPMTPQYFLSELASADDLLVAVSQVDFDNALVTLVPSVTQAEMEHYARVQHHFSQGANI</sequence>
<dbReference type="SMART" id="SM00382">
    <property type="entry name" value="AAA"/>
    <property type="match status" value="1"/>
</dbReference>
<dbReference type="InterPro" id="IPR003960">
    <property type="entry name" value="ATPase_AAA_CS"/>
</dbReference>
<feature type="domain" description="AAA+ ATPase" evidence="11">
    <location>
        <begin position="862"/>
        <end position="1003"/>
    </location>
</feature>
<keyword evidence="4" id="KW-0547">Nucleotide-binding</keyword>
<comment type="catalytic activity">
    <reaction evidence="10">
        <text>ATP + H2O = ADP + phosphate + H(+)</text>
        <dbReference type="Rhea" id="RHEA:13065"/>
        <dbReference type="ChEBI" id="CHEBI:15377"/>
        <dbReference type="ChEBI" id="CHEBI:15378"/>
        <dbReference type="ChEBI" id="CHEBI:30616"/>
        <dbReference type="ChEBI" id="CHEBI:43474"/>
        <dbReference type="ChEBI" id="CHEBI:456216"/>
    </reaction>
    <physiologicalReaction direction="left-to-right" evidence="10">
        <dbReference type="Rhea" id="RHEA:13066"/>
    </physiologicalReaction>
</comment>
<evidence type="ECO:0000259" key="11">
    <source>
        <dbReference type="SMART" id="SM00382"/>
    </source>
</evidence>
<comment type="similarity">
    <text evidence="2">Belongs to the AAA ATPase family.</text>
</comment>
<evidence type="ECO:0000256" key="4">
    <source>
        <dbReference type="ARBA" id="ARBA00022741"/>
    </source>
</evidence>
<dbReference type="EMBL" id="KN838543">
    <property type="protein sequence ID" value="KIK08110.1"/>
    <property type="molecule type" value="Genomic_DNA"/>
</dbReference>
<dbReference type="AlphaFoldDB" id="A0A0C9X7C4"/>
<evidence type="ECO:0000256" key="2">
    <source>
        <dbReference type="ARBA" id="ARBA00006914"/>
    </source>
</evidence>
<dbReference type="PANTHER" id="PTHR23077:SF9">
    <property type="entry name" value="PEROXISOMAL ATPASE PEX6"/>
    <property type="match status" value="1"/>
</dbReference>
<name>A0A0C9X7C4_9AGAR</name>
<dbReference type="GO" id="GO:0005524">
    <property type="term" value="F:ATP binding"/>
    <property type="evidence" value="ECO:0007669"/>
    <property type="project" value="UniProtKB-KW"/>
</dbReference>
<dbReference type="InterPro" id="IPR056995">
    <property type="entry name" value="PEX6_4th_dom"/>
</dbReference>
<evidence type="ECO:0000256" key="7">
    <source>
        <dbReference type="ARBA" id="ARBA00023136"/>
    </source>
</evidence>
<dbReference type="InterPro" id="IPR047533">
    <property type="entry name" value="RecA-like_PEX6_r2"/>
</dbReference>
<dbReference type="OrthoDB" id="5553750at2759"/>
<evidence type="ECO:0000256" key="3">
    <source>
        <dbReference type="ARBA" id="ARBA00022593"/>
    </source>
</evidence>
<dbReference type="CDD" id="cd19527">
    <property type="entry name" value="RecA-like_PEX6_r2"/>
    <property type="match status" value="1"/>
</dbReference>
<keyword evidence="3" id="KW-0962">Peroxisome biogenesis</keyword>
<keyword evidence="6" id="KW-0067">ATP-binding</keyword>
<dbReference type="Proteomes" id="UP000054477">
    <property type="component" value="Unassembled WGS sequence"/>
</dbReference>
<keyword evidence="7" id="KW-0472">Membrane</keyword>
<dbReference type="Gene3D" id="1.10.8.60">
    <property type="match status" value="2"/>
</dbReference>
<evidence type="ECO:0000313" key="13">
    <source>
        <dbReference type="Proteomes" id="UP000054477"/>
    </source>
</evidence>
<dbReference type="GO" id="GO:0016887">
    <property type="term" value="F:ATP hydrolysis activity"/>
    <property type="evidence" value="ECO:0007669"/>
    <property type="project" value="InterPro"/>
</dbReference>
<reference evidence="12 13" key="1">
    <citation type="submission" date="2014-04" db="EMBL/GenBank/DDBJ databases">
        <authorList>
            <consortium name="DOE Joint Genome Institute"/>
            <person name="Kuo A."/>
            <person name="Kohler A."/>
            <person name="Nagy L.G."/>
            <person name="Floudas D."/>
            <person name="Copeland A."/>
            <person name="Barry K.W."/>
            <person name="Cichocki N."/>
            <person name="Veneault-Fourrey C."/>
            <person name="LaButti K."/>
            <person name="Lindquist E.A."/>
            <person name="Lipzen A."/>
            <person name="Lundell T."/>
            <person name="Morin E."/>
            <person name="Murat C."/>
            <person name="Sun H."/>
            <person name="Tunlid A."/>
            <person name="Henrissat B."/>
            <person name="Grigoriev I.V."/>
            <person name="Hibbett D.S."/>
            <person name="Martin F."/>
            <person name="Nordberg H.P."/>
            <person name="Cantor M.N."/>
            <person name="Hua S.X."/>
        </authorList>
    </citation>
    <scope>NUCLEOTIDE SEQUENCE [LARGE SCALE GENOMIC DNA]</scope>
    <source>
        <strain evidence="12 13">LaAM-08-1</strain>
    </source>
</reference>
<dbReference type="GO" id="GO:0016558">
    <property type="term" value="P:protein import into peroxisome matrix"/>
    <property type="evidence" value="ECO:0007669"/>
    <property type="project" value="TreeGrafter"/>
</dbReference>
<dbReference type="FunFam" id="3.40.50.300:FF:000109">
    <property type="entry name" value="Peroxisomal biogenesis factor 6"/>
    <property type="match status" value="1"/>
</dbReference>
<dbReference type="Gene3D" id="3.40.50.300">
    <property type="entry name" value="P-loop containing nucleotide triphosphate hydrolases"/>
    <property type="match status" value="2"/>
</dbReference>
<comment type="subcellular location">
    <subcellularLocation>
        <location evidence="1">Membrane</location>
    </subcellularLocation>
</comment>
<dbReference type="InterPro" id="IPR041569">
    <property type="entry name" value="AAA_lid_3"/>
</dbReference>
<dbReference type="InterPro" id="IPR050168">
    <property type="entry name" value="AAA_ATPase_domain"/>
</dbReference>
<dbReference type="Pfam" id="PF17862">
    <property type="entry name" value="AAA_lid_3"/>
    <property type="match status" value="1"/>
</dbReference>
<dbReference type="FunFam" id="1.10.8.60:FF:000039">
    <property type="entry name" value="peroxisome biogenesis factor 6"/>
    <property type="match status" value="1"/>
</dbReference>
<reference evidence="13" key="2">
    <citation type="submission" date="2015-01" db="EMBL/GenBank/DDBJ databases">
        <title>Evolutionary Origins and Diversification of the Mycorrhizal Mutualists.</title>
        <authorList>
            <consortium name="DOE Joint Genome Institute"/>
            <consortium name="Mycorrhizal Genomics Consortium"/>
            <person name="Kohler A."/>
            <person name="Kuo A."/>
            <person name="Nagy L.G."/>
            <person name="Floudas D."/>
            <person name="Copeland A."/>
            <person name="Barry K.W."/>
            <person name="Cichocki N."/>
            <person name="Veneault-Fourrey C."/>
            <person name="LaButti K."/>
            <person name="Lindquist E.A."/>
            <person name="Lipzen A."/>
            <person name="Lundell T."/>
            <person name="Morin E."/>
            <person name="Murat C."/>
            <person name="Riley R."/>
            <person name="Ohm R."/>
            <person name="Sun H."/>
            <person name="Tunlid A."/>
            <person name="Henrissat B."/>
            <person name="Grigoriev I.V."/>
            <person name="Hibbett D.S."/>
            <person name="Martin F."/>
        </authorList>
    </citation>
    <scope>NUCLEOTIDE SEQUENCE [LARGE SCALE GENOMIC DNA]</scope>
    <source>
        <strain evidence="13">LaAM-08-1</strain>
    </source>
</reference>
<organism evidence="12 13">
    <name type="scientific">Laccaria amethystina LaAM-08-1</name>
    <dbReference type="NCBI Taxonomy" id="1095629"/>
    <lineage>
        <taxon>Eukaryota</taxon>
        <taxon>Fungi</taxon>
        <taxon>Dikarya</taxon>
        <taxon>Basidiomycota</taxon>
        <taxon>Agaricomycotina</taxon>
        <taxon>Agaricomycetes</taxon>
        <taxon>Agaricomycetidae</taxon>
        <taxon>Agaricales</taxon>
        <taxon>Agaricineae</taxon>
        <taxon>Hydnangiaceae</taxon>
        <taxon>Laccaria</taxon>
    </lineage>
</organism>